<dbReference type="HAMAP" id="MF_00185">
    <property type="entry name" value="IPP_trans"/>
    <property type="match status" value="1"/>
</dbReference>
<evidence type="ECO:0000256" key="13">
    <source>
        <dbReference type="RuleBase" id="RU003785"/>
    </source>
</evidence>
<feature type="binding site" evidence="10">
    <location>
        <begin position="17"/>
        <end position="22"/>
    </location>
    <ligand>
        <name>substrate</name>
    </ligand>
</feature>
<keyword evidence="4 10" id="KW-0808">Transferase</keyword>
<keyword evidence="5 10" id="KW-0819">tRNA processing</keyword>
<evidence type="ECO:0000256" key="7">
    <source>
        <dbReference type="ARBA" id="ARBA00022840"/>
    </source>
</evidence>
<name>A0A3N0V4Y9_9GAMM</name>
<evidence type="ECO:0000256" key="10">
    <source>
        <dbReference type="HAMAP-Rule" id="MF_00185"/>
    </source>
</evidence>
<dbReference type="RefSeq" id="WP_123212594.1">
    <property type="nucleotide sequence ID" value="NZ_RJVO01000007.1"/>
</dbReference>
<keyword evidence="8 10" id="KW-0460">Magnesium</keyword>
<comment type="similarity">
    <text evidence="3 10 13">Belongs to the IPP transferase family.</text>
</comment>
<keyword evidence="6 10" id="KW-0547">Nucleotide-binding</keyword>
<dbReference type="PANTHER" id="PTHR11088">
    <property type="entry name" value="TRNA DIMETHYLALLYLTRANSFERASE"/>
    <property type="match status" value="1"/>
</dbReference>
<dbReference type="FunCoup" id="A0A3N0V4Y9">
    <property type="interactions" value="512"/>
</dbReference>
<feature type="region of interest" description="Interaction with substrate tRNA" evidence="10">
    <location>
        <begin position="287"/>
        <end position="294"/>
    </location>
</feature>
<evidence type="ECO:0000256" key="2">
    <source>
        <dbReference type="ARBA" id="ARBA00003213"/>
    </source>
</evidence>
<evidence type="ECO:0000256" key="8">
    <source>
        <dbReference type="ARBA" id="ARBA00022842"/>
    </source>
</evidence>
<dbReference type="EC" id="2.5.1.75" evidence="10"/>
<dbReference type="Pfam" id="PF01715">
    <property type="entry name" value="IPPT"/>
    <property type="match status" value="1"/>
</dbReference>
<accession>A0A3N0V4Y9</accession>
<comment type="caution">
    <text evidence="14">The sequence shown here is derived from an EMBL/GenBank/DDBJ whole genome shotgun (WGS) entry which is preliminary data.</text>
</comment>
<keyword evidence="15" id="KW-1185">Reference proteome</keyword>
<evidence type="ECO:0000256" key="12">
    <source>
        <dbReference type="RuleBase" id="RU003784"/>
    </source>
</evidence>
<dbReference type="GO" id="GO:0052381">
    <property type="term" value="F:tRNA dimethylallyltransferase activity"/>
    <property type="evidence" value="ECO:0007669"/>
    <property type="project" value="UniProtKB-UniRule"/>
</dbReference>
<dbReference type="Gene3D" id="3.40.50.300">
    <property type="entry name" value="P-loop containing nucleotide triphosphate hydrolases"/>
    <property type="match status" value="1"/>
</dbReference>
<dbReference type="InterPro" id="IPR039657">
    <property type="entry name" value="Dimethylallyltransferase"/>
</dbReference>
<reference evidence="14 15" key="1">
    <citation type="submission" date="2018-10" db="EMBL/GenBank/DDBJ databases">
        <authorList>
            <person name="Chen W.-M."/>
        </authorList>
    </citation>
    <scope>NUCLEOTIDE SEQUENCE [LARGE SCALE GENOMIC DNA]</scope>
    <source>
        <strain evidence="14 15">THS-13</strain>
    </source>
</reference>
<dbReference type="EMBL" id="RJVO01000007">
    <property type="protein sequence ID" value="ROH87870.1"/>
    <property type="molecule type" value="Genomic_DNA"/>
</dbReference>
<dbReference type="NCBIfam" id="TIGR00174">
    <property type="entry name" value="miaA"/>
    <property type="match status" value="1"/>
</dbReference>
<dbReference type="Gene3D" id="1.10.20.140">
    <property type="match status" value="1"/>
</dbReference>
<comment type="catalytic activity">
    <reaction evidence="9 10 11">
        <text>adenosine(37) in tRNA + dimethylallyl diphosphate = N(6)-dimethylallyladenosine(37) in tRNA + diphosphate</text>
        <dbReference type="Rhea" id="RHEA:26482"/>
        <dbReference type="Rhea" id="RHEA-COMP:10162"/>
        <dbReference type="Rhea" id="RHEA-COMP:10375"/>
        <dbReference type="ChEBI" id="CHEBI:33019"/>
        <dbReference type="ChEBI" id="CHEBI:57623"/>
        <dbReference type="ChEBI" id="CHEBI:74411"/>
        <dbReference type="ChEBI" id="CHEBI:74415"/>
        <dbReference type="EC" id="2.5.1.75"/>
    </reaction>
</comment>
<evidence type="ECO:0000256" key="6">
    <source>
        <dbReference type="ARBA" id="ARBA00022741"/>
    </source>
</evidence>
<evidence type="ECO:0000256" key="5">
    <source>
        <dbReference type="ARBA" id="ARBA00022694"/>
    </source>
</evidence>
<evidence type="ECO:0000313" key="14">
    <source>
        <dbReference type="EMBL" id="ROH87870.1"/>
    </source>
</evidence>
<dbReference type="GO" id="GO:0005524">
    <property type="term" value="F:ATP binding"/>
    <property type="evidence" value="ECO:0007669"/>
    <property type="project" value="UniProtKB-UniRule"/>
</dbReference>
<dbReference type="AlphaFoldDB" id="A0A3N0V4Y9"/>
<dbReference type="FunFam" id="1.10.20.140:FF:000001">
    <property type="entry name" value="tRNA dimethylallyltransferase"/>
    <property type="match status" value="1"/>
</dbReference>
<dbReference type="InterPro" id="IPR027417">
    <property type="entry name" value="P-loop_NTPase"/>
</dbReference>
<dbReference type="InParanoid" id="A0A3N0V4Y9"/>
<dbReference type="InterPro" id="IPR018022">
    <property type="entry name" value="IPT"/>
</dbReference>
<feature type="binding site" evidence="10">
    <location>
        <begin position="15"/>
        <end position="22"/>
    </location>
    <ligand>
        <name>ATP</name>
        <dbReference type="ChEBI" id="CHEBI:30616"/>
    </ligand>
</feature>
<sequence>MTAAAETIPVLFLMGPTASGKTGLALALHAAAAAGRLPWPAAELISVDSAQVYRGMDIGTAKPEPAVLAAVPQALIDILDPAESYSAARFRDDALALLAAIRARGHLPILVGGTSLYFRALEYGLSELPPADPALRAQLEAEAQALGWPALHERLAALDPEAGAKIKPNDQQRIQRALEILLLSGRSRSAHWAAPKSAGLAGPLVKLALMPPERETLHAAIAERFRQMMARGFLDEVRALRARGDLHPGLPSIRSVGYRQLWEHLDGRGSLSDAVERGIIATRQYAKRQITWLRSERDSEWLDPRQGGVALERTVERLCSAVKAA</sequence>
<dbReference type="PANTHER" id="PTHR11088:SF60">
    <property type="entry name" value="TRNA DIMETHYLALLYLTRANSFERASE"/>
    <property type="match status" value="1"/>
</dbReference>
<protein>
    <recommendedName>
        <fullName evidence="10">tRNA dimethylallyltransferase</fullName>
        <ecNumber evidence="10">2.5.1.75</ecNumber>
    </recommendedName>
    <alternativeName>
        <fullName evidence="10">Dimethylallyl diphosphate:tRNA dimethylallyltransferase</fullName>
        <shortName evidence="10">DMAPP:tRNA dimethylallyltransferase</shortName>
        <shortName evidence="10">DMATase</shortName>
    </alternativeName>
    <alternativeName>
        <fullName evidence="10">Isopentenyl-diphosphate:tRNA isopentenyltransferase</fullName>
        <shortName evidence="10">IPP transferase</shortName>
        <shortName evidence="10">IPPT</shortName>
        <shortName evidence="10">IPTase</shortName>
    </alternativeName>
</protein>
<dbReference type="GO" id="GO:0006400">
    <property type="term" value="P:tRNA modification"/>
    <property type="evidence" value="ECO:0007669"/>
    <property type="project" value="TreeGrafter"/>
</dbReference>
<comment type="cofactor">
    <cofactor evidence="1 10">
        <name>Mg(2+)</name>
        <dbReference type="ChEBI" id="CHEBI:18420"/>
    </cofactor>
</comment>
<keyword evidence="7 10" id="KW-0067">ATP-binding</keyword>
<evidence type="ECO:0000256" key="9">
    <source>
        <dbReference type="ARBA" id="ARBA00049563"/>
    </source>
</evidence>
<gene>
    <name evidence="10 14" type="primary">miaA</name>
    <name evidence="14" type="ORF">ED208_14265</name>
</gene>
<feature type="site" description="Interaction with substrate tRNA" evidence="10">
    <location>
        <position position="114"/>
    </location>
</feature>
<organism evidence="14 15">
    <name type="scientific">Stagnimonas aquatica</name>
    <dbReference type="NCBI Taxonomy" id="2689987"/>
    <lineage>
        <taxon>Bacteria</taxon>
        <taxon>Pseudomonadati</taxon>
        <taxon>Pseudomonadota</taxon>
        <taxon>Gammaproteobacteria</taxon>
        <taxon>Nevskiales</taxon>
        <taxon>Nevskiaceae</taxon>
        <taxon>Stagnimonas</taxon>
    </lineage>
</organism>
<feature type="region of interest" description="Interaction with substrate tRNA" evidence="10">
    <location>
        <begin position="172"/>
        <end position="176"/>
    </location>
</feature>
<feature type="region of interest" description="Interaction with substrate tRNA" evidence="10">
    <location>
        <begin position="48"/>
        <end position="51"/>
    </location>
</feature>
<feature type="site" description="Interaction with substrate tRNA" evidence="10">
    <location>
        <position position="136"/>
    </location>
</feature>
<evidence type="ECO:0000256" key="1">
    <source>
        <dbReference type="ARBA" id="ARBA00001946"/>
    </source>
</evidence>
<dbReference type="SUPFAM" id="SSF52540">
    <property type="entry name" value="P-loop containing nucleoside triphosphate hydrolases"/>
    <property type="match status" value="1"/>
</dbReference>
<dbReference type="Proteomes" id="UP000282106">
    <property type="component" value="Unassembled WGS sequence"/>
</dbReference>
<comment type="function">
    <text evidence="2 10 12">Catalyzes the transfer of a dimethylallyl group onto the adenine at position 37 in tRNAs that read codons beginning with uridine, leading to the formation of N6-(dimethylallyl)adenosine (i(6)A).</text>
</comment>
<evidence type="ECO:0000256" key="4">
    <source>
        <dbReference type="ARBA" id="ARBA00022679"/>
    </source>
</evidence>
<evidence type="ECO:0000256" key="11">
    <source>
        <dbReference type="RuleBase" id="RU003783"/>
    </source>
</evidence>
<proteinExistence type="inferred from homology"/>
<evidence type="ECO:0000313" key="15">
    <source>
        <dbReference type="Proteomes" id="UP000282106"/>
    </source>
</evidence>
<comment type="caution">
    <text evidence="10">Lacks conserved residue(s) required for the propagation of feature annotation.</text>
</comment>
<comment type="subunit">
    <text evidence="10">Monomer.</text>
</comment>
<evidence type="ECO:0000256" key="3">
    <source>
        <dbReference type="ARBA" id="ARBA00005842"/>
    </source>
</evidence>